<reference evidence="1" key="2">
    <citation type="submission" date="2020-09" db="EMBL/GenBank/DDBJ databases">
        <authorList>
            <person name="Sun Q."/>
            <person name="Zhou Y."/>
        </authorList>
    </citation>
    <scope>NUCLEOTIDE SEQUENCE</scope>
    <source>
        <strain evidence="1">CGMCC 1.15958</strain>
    </source>
</reference>
<accession>A0A917DSD4</accession>
<evidence type="ECO:0000313" key="1">
    <source>
        <dbReference type="EMBL" id="GGD64275.1"/>
    </source>
</evidence>
<evidence type="ECO:0008006" key="3">
    <source>
        <dbReference type="Google" id="ProtNLM"/>
    </source>
</evidence>
<dbReference type="Gene3D" id="1.10.238.160">
    <property type="match status" value="1"/>
</dbReference>
<dbReference type="Proteomes" id="UP000609064">
    <property type="component" value="Unassembled WGS sequence"/>
</dbReference>
<dbReference type="Pfam" id="PF05930">
    <property type="entry name" value="Phage_AlpA"/>
    <property type="match status" value="1"/>
</dbReference>
<evidence type="ECO:0000313" key="2">
    <source>
        <dbReference type="Proteomes" id="UP000609064"/>
    </source>
</evidence>
<organism evidence="1 2">
    <name type="scientific">Emticicia aquatilis</name>
    <dbReference type="NCBI Taxonomy" id="1537369"/>
    <lineage>
        <taxon>Bacteria</taxon>
        <taxon>Pseudomonadati</taxon>
        <taxon>Bacteroidota</taxon>
        <taxon>Cytophagia</taxon>
        <taxon>Cytophagales</taxon>
        <taxon>Leadbetterellaceae</taxon>
        <taxon>Emticicia</taxon>
    </lineage>
</organism>
<protein>
    <recommendedName>
        <fullName evidence="3">AlpA family phage regulatory protein</fullName>
    </recommendedName>
</protein>
<keyword evidence="2" id="KW-1185">Reference proteome</keyword>
<dbReference type="InterPro" id="IPR010260">
    <property type="entry name" value="AlpA"/>
</dbReference>
<sequence length="76" mass="8820">MRFKMNNFSIETNVPTGFLRLEQVLKLIPVSKATWWSGCKTGQFPKPFKLAPRITAWRVSDIQSCIENFRPAKDTF</sequence>
<proteinExistence type="predicted"/>
<name>A0A917DSD4_9BACT</name>
<dbReference type="AlphaFoldDB" id="A0A917DSD4"/>
<reference evidence="1" key="1">
    <citation type="journal article" date="2014" name="Int. J. Syst. Evol. Microbiol.">
        <title>Complete genome sequence of Corynebacterium casei LMG S-19264T (=DSM 44701T), isolated from a smear-ripened cheese.</title>
        <authorList>
            <consortium name="US DOE Joint Genome Institute (JGI-PGF)"/>
            <person name="Walter F."/>
            <person name="Albersmeier A."/>
            <person name="Kalinowski J."/>
            <person name="Ruckert C."/>
        </authorList>
    </citation>
    <scope>NUCLEOTIDE SEQUENCE</scope>
    <source>
        <strain evidence="1">CGMCC 1.15958</strain>
    </source>
</reference>
<gene>
    <name evidence="1" type="ORF">GCM10011514_30310</name>
</gene>
<dbReference type="EMBL" id="BMKK01000006">
    <property type="protein sequence ID" value="GGD64275.1"/>
    <property type="molecule type" value="Genomic_DNA"/>
</dbReference>
<comment type="caution">
    <text evidence="1">The sequence shown here is derived from an EMBL/GenBank/DDBJ whole genome shotgun (WGS) entry which is preliminary data.</text>
</comment>